<reference evidence="8" key="1">
    <citation type="submission" date="2020-09" db="EMBL/GenBank/DDBJ databases">
        <title>Leviviricetes taxonomy.</title>
        <authorList>
            <person name="Stockdale S.R."/>
            <person name="Callanan J."/>
            <person name="Adriaenssens E.M."/>
            <person name="Kuhn J.H."/>
            <person name="Rumnieks J."/>
            <person name="Shkoporov A."/>
            <person name="Draper L.A."/>
            <person name="Ross P."/>
            <person name="Hill C."/>
        </authorList>
    </citation>
    <scope>NUCLEOTIDE SEQUENCE</scope>
</reference>
<evidence type="ECO:0000256" key="2">
    <source>
        <dbReference type="ARBA" id="ARBA00022581"/>
    </source>
</evidence>
<evidence type="ECO:0000313" key="8">
    <source>
        <dbReference type="EMBL" id="DAD52825.1"/>
    </source>
</evidence>
<comment type="similarity">
    <text evidence="7">Belongs to the Leviviricetes maturation protein family.</text>
</comment>
<dbReference type="GeneID" id="80399146"/>
<dbReference type="Proteomes" id="UP000676877">
    <property type="component" value="Segment"/>
</dbReference>
<keyword evidence="2" id="KW-0945">Host-virus interaction</keyword>
<keyword evidence="3" id="KW-1161">Viral attachment to host cell</keyword>
<dbReference type="RefSeq" id="YP_010769973.1">
    <property type="nucleotide sequence ID" value="NC_074124.1"/>
</dbReference>
<dbReference type="GO" id="GO:0039666">
    <property type="term" value="P:virion attachment to host cell pilus"/>
    <property type="evidence" value="ECO:0007669"/>
    <property type="project" value="UniProtKB-KW"/>
</dbReference>
<keyword evidence="4" id="KW-0946">Virion</keyword>
<evidence type="ECO:0000313" key="9">
    <source>
        <dbReference type="Proteomes" id="UP000676877"/>
    </source>
</evidence>
<keyword evidence="9" id="KW-1185">Reference proteome</keyword>
<evidence type="ECO:0000256" key="5">
    <source>
        <dbReference type="ARBA" id="ARBA00023104"/>
    </source>
</evidence>
<accession>A0A8S5L561</accession>
<sequence length="352" mass="39685">MQGRSSSFPGRFIQRNTATGDVSVVVSPNWYTLSFAPTGFGSGNYHSPVSGTFTKSVNSRWQGNIENVIYNGKILKEGTDVYTSYNRNVPTFNWTTLDNEAISKFYDQIRGSADLSIDFMEASKTKKMIKDAFNLVKFVKRFHPNQWAKNWLEYQYGWRPLVGSVYDVVHEFMAPARGAGVTISARAQRWERLPIQGFGPLRNTSDDAFDSRRVHVQATYNISKPSAIQQIAGYTSLNPASIAWELTPFSFVADWFINIGDYLRNLENSMLYSNNITNAFVTRTRLVTWMSLSEGPYLGSSGKVFASSQYVWKQRSAGLVSPSLPRFEPKLGWQRLTSAGALLQDYLASAKR</sequence>
<evidence type="ECO:0000256" key="3">
    <source>
        <dbReference type="ARBA" id="ARBA00022804"/>
    </source>
</evidence>
<keyword evidence="6" id="KW-1160">Virus entry into host cell</keyword>
<evidence type="ECO:0000256" key="4">
    <source>
        <dbReference type="ARBA" id="ARBA00022844"/>
    </source>
</evidence>
<dbReference type="Pfam" id="PF03863">
    <property type="entry name" value="Phage_mat-A"/>
    <property type="match status" value="1"/>
</dbReference>
<gene>
    <name evidence="8" type="primary">SRR7976357_7_1</name>
</gene>
<dbReference type="GO" id="GO:0044423">
    <property type="term" value="C:virion component"/>
    <property type="evidence" value="ECO:0007669"/>
    <property type="project" value="UniProtKB-KW"/>
</dbReference>
<protein>
    <submittedName>
        <fullName evidence="8">Maturation protein</fullName>
    </submittedName>
</protein>
<evidence type="ECO:0000256" key="1">
    <source>
        <dbReference type="ARBA" id="ARBA00004328"/>
    </source>
</evidence>
<evidence type="ECO:0000256" key="7">
    <source>
        <dbReference type="ARBA" id="ARBA00035110"/>
    </source>
</evidence>
<dbReference type="InterPro" id="IPR005563">
    <property type="entry name" value="A_protein"/>
</dbReference>
<dbReference type="EMBL" id="BK014218">
    <property type="protein sequence ID" value="DAD52825.1"/>
    <property type="molecule type" value="Genomic_RNA"/>
</dbReference>
<organism evidence="8 9">
    <name type="scientific">ssRNA phage SRR7976357_7</name>
    <dbReference type="NCBI Taxonomy" id="2786747"/>
    <lineage>
        <taxon>Viruses</taxon>
        <taxon>Riboviria</taxon>
        <taxon>Orthornavirae</taxon>
        <taxon>Lenarviricota</taxon>
        <taxon>Leviviricetes</taxon>
        <taxon>Norzivirales</taxon>
        <taxon>Fiersviridae</taxon>
        <taxon>Ushumevirus</taxon>
        <taxon>Ushumevirus caenivicinum</taxon>
    </lineage>
</organism>
<keyword evidence="5" id="KW-1175">Viral attachment to host cell pilus</keyword>
<name>A0A8S5L561_9VIRU</name>
<comment type="subcellular location">
    <subcellularLocation>
        <location evidence="1">Virion</location>
    </subcellularLocation>
</comment>
<evidence type="ECO:0000256" key="6">
    <source>
        <dbReference type="ARBA" id="ARBA00023296"/>
    </source>
</evidence>
<dbReference type="KEGG" id="vg:80399146"/>
<proteinExistence type="inferred from homology"/>